<dbReference type="EMBL" id="JBHIRY010000001">
    <property type="protein sequence ID" value="MFB5758987.1"/>
    <property type="molecule type" value="Genomic_DNA"/>
</dbReference>
<sequence>MTKIYRGFEIDVVKNNDKEYPFLARCRIGKEIVEKRGYSKEQAISLTKSIIDFTLYAIENKSN</sequence>
<dbReference type="Proteomes" id="UP001580430">
    <property type="component" value="Unassembled WGS sequence"/>
</dbReference>
<organism evidence="1 2">
    <name type="scientific">Paenibacillus medicaginis</name>
    <dbReference type="NCBI Taxonomy" id="1470560"/>
    <lineage>
        <taxon>Bacteria</taxon>
        <taxon>Bacillati</taxon>
        <taxon>Bacillota</taxon>
        <taxon>Bacilli</taxon>
        <taxon>Bacillales</taxon>
        <taxon>Paenibacillaceae</taxon>
        <taxon>Paenibacillus</taxon>
    </lineage>
</organism>
<dbReference type="RefSeq" id="WP_375518239.1">
    <property type="nucleotide sequence ID" value="NZ_JBHIRY010000001.1"/>
</dbReference>
<name>A0ABV5BUN6_9BACL</name>
<comment type="caution">
    <text evidence="1">The sequence shown here is derived from an EMBL/GenBank/DDBJ whole genome shotgun (WGS) entry which is preliminary data.</text>
</comment>
<accession>A0ABV5BUN6</accession>
<reference evidence="1 2" key="1">
    <citation type="submission" date="2024-09" db="EMBL/GenBank/DDBJ databases">
        <title>Paenibacillus zeirhizospherea sp. nov., isolated from surface of the maize (Zea mays) roots in a horticulture field, Hungary.</title>
        <authorList>
            <person name="Marton D."/>
            <person name="Farkas M."/>
            <person name="Bedics A."/>
            <person name="Toth E."/>
            <person name="Tancsics A."/>
            <person name="Boka K."/>
            <person name="Marati G."/>
            <person name="Kriszt B."/>
            <person name="Cserhati M."/>
        </authorList>
    </citation>
    <scope>NUCLEOTIDE SEQUENCE [LARGE SCALE GENOMIC DNA]</scope>
    <source>
        <strain evidence="1 2">JCM 18446</strain>
    </source>
</reference>
<proteinExistence type="predicted"/>
<evidence type="ECO:0000313" key="1">
    <source>
        <dbReference type="EMBL" id="MFB5758987.1"/>
    </source>
</evidence>
<keyword evidence="2" id="KW-1185">Reference proteome</keyword>
<protein>
    <submittedName>
        <fullName evidence="1">Uncharacterized protein</fullName>
    </submittedName>
</protein>
<gene>
    <name evidence="1" type="ORF">ACE5LO_01140</name>
</gene>
<evidence type="ECO:0000313" key="2">
    <source>
        <dbReference type="Proteomes" id="UP001580430"/>
    </source>
</evidence>